<feature type="region of interest" description="Disordered" evidence="1">
    <location>
        <begin position="1056"/>
        <end position="1110"/>
    </location>
</feature>
<feature type="compositionally biased region" description="Low complexity" evidence="1">
    <location>
        <begin position="159"/>
        <end position="179"/>
    </location>
</feature>
<dbReference type="AlphaFoldDB" id="A0A2P6V0G4"/>
<feature type="compositionally biased region" description="Low complexity" evidence="1">
    <location>
        <begin position="1065"/>
        <end position="1081"/>
    </location>
</feature>
<evidence type="ECO:0000256" key="1">
    <source>
        <dbReference type="SAM" id="MobiDB-lite"/>
    </source>
</evidence>
<feature type="compositionally biased region" description="Low complexity" evidence="1">
    <location>
        <begin position="322"/>
        <end position="340"/>
    </location>
</feature>
<feature type="region of interest" description="Disordered" evidence="1">
    <location>
        <begin position="861"/>
        <end position="922"/>
    </location>
</feature>
<feature type="region of interest" description="Disordered" evidence="1">
    <location>
        <begin position="481"/>
        <end position="507"/>
    </location>
</feature>
<accession>A0A2P6V0G4</accession>
<reference evidence="2 3" key="1">
    <citation type="journal article" date="2018" name="Plant J.">
        <title>Genome sequences of Chlorella sorokiniana UTEX 1602 and Micractinium conductrix SAG 241.80: implications to maltose excretion by a green alga.</title>
        <authorList>
            <person name="Arriola M.B."/>
            <person name="Velmurugan N."/>
            <person name="Zhang Y."/>
            <person name="Plunkett M.H."/>
            <person name="Hondzo H."/>
            <person name="Barney B.M."/>
        </authorList>
    </citation>
    <scope>NUCLEOTIDE SEQUENCE [LARGE SCALE GENOMIC DNA]</scope>
    <source>
        <strain evidence="2 3">SAG 241.80</strain>
    </source>
</reference>
<dbReference type="OrthoDB" id="515355at2759"/>
<organism evidence="2 3">
    <name type="scientific">Micractinium conductrix</name>
    <dbReference type="NCBI Taxonomy" id="554055"/>
    <lineage>
        <taxon>Eukaryota</taxon>
        <taxon>Viridiplantae</taxon>
        <taxon>Chlorophyta</taxon>
        <taxon>core chlorophytes</taxon>
        <taxon>Trebouxiophyceae</taxon>
        <taxon>Chlorellales</taxon>
        <taxon>Chlorellaceae</taxon>
        <taxon>Chlorella clade</taxon>
        <taxon>Micractinium</taxon>
    </lineage>
</organism>
<gene>
    <name evidence="2" type="ORF">C2E20_8788</name>
</gene>
<proteinExistence type="predicted"/>
<dbReference type="Proteomes" id="UP000239649">
    <property type="component" value="Unassembled WGS sequence"/>
</dbReference>
<protein>
    <submittedName>
        <fullName evidence="2">Uncharacterized protein</fullName>
    </submittedName>
</protein>
<dbReference type="EMBL" id="LHPF02000054">
    <property type="protein sequence ID" value="PSC67563.1"/>
    <property type="molecule type" value="Genomic_DNA"/>
</dbReference>
<sequence>MCTLACPLQSALPGARGPEVRAYKLGKKRWSYNQVELVLSEEQEAGGGAAGPPGRRAVVQQAVACSAKFPEAHQDSAVAFILQLESGAKLQVHVYLCFDAPQAEGGEACGRGPALDAATSHYSWQLVTRQHCCKGCEGRVLRSIQRFGRVASKRLSGSATPTRQPADAAAPASPQPAGGAKKDPKFMYLSLDEACTHVDASAFRLVAGIYNRAGTRLLATSVSPPIRVLANNDVPTGAARIVLEAALPSDWEGWAAEAAAPAVPKLTTPPRRVTSMPTTRRRASAKARSASSADLSDDNSETFLGLTTPSLKEGGLLPPIPSAAASAQHQHQHHAQPAQQRRGLPYEQQQEACGGGPFQPFLVLGGEPAPTRSQLLPRTLSLPATAAAPCQADPAADCGVRRLRRRLSMPAAAKDYSYTYSPEASPAPSSHAYDAAPAPWEPVHAGEELQRAQAEAERQLSLLNQLKSHVLLAATSCDAASSAGSCPPPPPQQQQQPQQPYQQPDHLPQCAGVFASAPPLPGGCAHCFCSPHQEEDVMRTSASLVASDSCCLLGLGMMPPYWDGADGDSSDLDMLIDAPHASGDLLDLSTLFAEDVMLAYKLGKKRWSYNQVELRLGEASATRRAVVQQAVAAGGSKLLPEAHQESAIAYQIQLASGCKLLALVYLCFDQRATPPAASEAGGSSGGGGGGGSGDEGRAAGANGGDGGGNAAGGGNASSSQARYSWRLVTRADCRKGCSGIVVRAIQDPKFMYLSLDEACTHVGAAAFRLVAGVYDISGERLLATAVSPPIRVLANNDVPTGAARIPLDAHLPADWEGWAAEEAAAGGAAAAAADGWGAGSKPLSPLHAGRALQQLKFRLADRATSSGSEESPAAQQQQRQQQPQQAQQQGQQQQQQQPQQQQPQQQAQQPGHQTQPGSPGGAQAVATLSQLAELLQQQQGGGDPGVTALTSQLLQQAAAARGQLLQAAQQLVHLETLLQAVGVAQPGQAGDAAGQLAHAVAAAGAGAGQQQQPLQQPHHQQQQRPHGAGSPSSPAGSAQPAATMALLSPFLGSASLPPLAPSKRSASQEGEQEGAAAVSTPLGPPPQPTQPLSVAPPDLPPGDAAATVEAERQLGQLLRLKTLLQAAADMESRSSTSGRAAGGGGAAAPAAPPAQPLSPDAQGAGALAAAFPAPVQKPSLLSIPDLQLG</sequence>
<feature type="compositionally biased region" description="Low complexity" evidence="1">
    <location>
        <begin position="872"/>
        <end position="917"/>
    </location>
</feature>
<feature type="compositionally biased region" description="Low complexity" evidence="1">
    <location>
        <begin position="1090"/>
        <end position="1106"/>
    </location>
</feature>
<feature type="region of interest" description="Disordered" evidence="1">
    <location>
        <begin position="153"/>
        <end position="181"/>
    </location>
</feature>
<feature type="compositionally biased region" description="Gly residues" evidence="1">
    <location>
        <begin position="701"/>
        <end position="715"/>
    </location>
</feature>
<feature type="region of interest" description="Disordered" evidence="1">
    <location>
        <begin position="1003"/>
        <end position="1040"/>
    </location>
</feature>
<name>A0A2P6V0G4_9CHLO</name>
<feature type="compositionally biased region" description="Low complexity" evidence="1">
    <location>
        <begin position="493"/>
        <end position="504"/>
    </location>
</feature>
<feature type="region of interest" description="Disordered" evidence="1">
    <location>
        <begin position="1127"/>
        <end position="1162"/>
    </location>
</feature>
<feature type="region of interest" description="Disordered" evidence="1">
    <location>
        <begin position="266"/>
        <end position="350"/>
    </location>
</feature>
<evidence type="ECO:0000313" key="2">
    <source>
        <dbReference type="EMBL" id="PSC67563.1"/>
    </source>
</evidence>
<feature type="compositionally biased region" description="Polar residues" evidence="1">
    <location>
        <begin position="301"/>
        <end position="310"/>
    </location>
</feature>
<feature type="region of interest" description="Disordered" evidence="1">
    <location>
        <begin position="675"/>
        <end position="717"/>
    </location>
</feature>
<comment type="caution">
    <text evidence="2">The sequence shown here is derived from an EMBL/GenBank/DDBJ whole genome shotgun (WGS) entry which is preliminary data.</text>
</comment>
<keyword evidence="3" id="KW-1185">Reference proteome</keyword>
<feature type="compositionally biased region" description="Gly residues" evidence="1">
    <location>
        <begin position="682"/>
        <end position="693"/>
    </location>
</feature>
<evidence type="ECO:0000313" key="3">
    <source>
        <dbReference type="Proteomes" id="UP000239649"/>
    </source>
</evidence>